<feature type="transmembrane region" description="Helical" evidence="1">
    <location>
        <begin position="72"/>
        <end position="92"/>
    </location>
</feature>
<evidence type="ECO:0000313" key="3">
    <source>
        <dbReference type="Proteomes" id="UP001055868"/>
    </source>
</evidence>
<protein>
    <submittedName>
        <fullName evidence="2">Uncharacterized protein</fullName>
    </submittedName>
</protein>
<name>A0ABY4N7H2_9MICO</name>
<evidence type="ECO:0000256" key="1">
    <source>
        <dbReference type="SAM" id="Phobius"/>
    </source>
</evidence>
<reference evidence="2" key="1">
    <citation type="submission" date="2022-05" db="EMBL/GenBank/DDBJ databases">
        <title>Genomic analysis of Brachybacterium sp. CBA3104.</title>
        <authorList>
            <person name="Roh S.W."/>
            <person name="Kim Y.B."/>
            <person name="Kim Y."/>
        </authorList>
    </citation>
    <scope>NUCLEOTIDE SEQUENCE</scope>
    <source>
        <strain evidence="2">CBA3104</strain>
    </source>
</reference>
<proteinExistence type="predicted"/>
<gene>
    <name evidence="2" type="ORF">M4486_03905</name>
</gene>
<keyword evidence="3" id="KW-1185">Reference proteome</keyword>
<keyword evidence="1" id="KW-1133">Transmembrane helix</keyword>
<sequence length="147" mass="15469">MLPFREASVGKPIIALVLGVIWLVAVPADLYGYPTAPLGWIVIIWAGVCLIGEIVANGTARAQANGNLMFRRANMFSPSVLGALGSLLVVYAPESLGTVPVHTVGWVIVAGAVAWLALEAIANGVTRARRRTRSDDGESGRPPIIVD</sequence>
<evidence type="ECO:0000313" key="2">
    <source>
        <dbReference type="EMBL" id="UQN30497.1"/>
    </source>
</evidence>
<organism evidence="2 3">
    <name type="scientific">Brachybacterium kimchii</name>
    <dbReference type="NCBI Taxonomy" id="2942909"/>
    <lineage>
        <taxon>Bacteria</taxon>
        <taxon>Bacillati</taxon>
        <taxon>Actinomycetota</taxon>
        <taxon>Actinomycetes</taxon>
        <taxon>Micrococcales</taxon>
        <taxon>Dermabacteraceae</taxon>
        <taxon>Brachybacterium</taxon>
    </lineage>
</organism>
<dbReference type="Proteomes" id="UP001055868">
    <property type="component" value="Chromosome"/>
</dbReference>
<feature type="transmembrane region" description="Helical" evidence="1">
    <location>
        <begin position="104"/>
        <end position="125"/>
    </location>
</feature>
<feature type="transmembrane region" description="Helical" evidence="1">
    <location>
        <begin position="12"/>
        <end position="32"/>
    </location>
</feature>
<keyword evidence="1" id="KW-0472">Membrane</keyword>
<feature type="transmembrane region" description="Helical" evidence="1">
    <location>
        <begin position="38"/>
        <end position="60"/>
    </location>
</feature>
<keyword evidence="1" id="KW-0812">Transmembrane</keyword>
<dbReference type="EMBL" id="CP097218">
    <property type="protein sequence ID" value="UQN30497.1"/>
    <property type="molecule type" value="Genomic_DNA"/>
</dbReference>
<accession>A0ABY4N7H2</accession>
<dbReference type="RefSeq" id="WP_249479838.1">
    <property type="nucleotide sequence ID" value="NZ_CP097218.1"/>
</dbReference>